<dbReference type="PANTHER" id="PTHR48100">
    <property type="entry name" value="BROAD-SPECIFICITY PHOSPHATASE YOR283W-RELATED"/>
    <property type="match status" value="1"/>
</dbReference>
<protein>
    <submittedName>
        <fullName evidence="1">Bifunctional RNase H/acid phosphatase</fullName>
    </submittedName>
</protein>
<evidence type="ECO:0000313" key="1">
    <source>
        <dbReference type="EMBL" id="SLN60951.1"/>
    </source>
</evidence>
<dbReference type="SMART" id="SM00855">
    <property type="entry name" value="PGAM"/>
    <property type="match status" value="1"/>
</dbReference>
<dbReference type="GO" id="GO:0005737">
    <property type="term" value="C:cytoplasm"/>
    <property type="evidence" value="ECO:0007669"/>
    <property type="project" value="TreeGrafter"/>
</dbReference>
<dbReference type="InterPro" id="IPR013078">
    <property type="entry name" value="His_Pase_superF_clade-1"/>
</dbReference>
<accession>A0A1X6ZTZ3</accession>
<sequence>MGTLYLIRHGQASFGAADYDVLSEVGHAQSRALGGWFAAQGIRPDRVAHGGLKRQRDTLVGVLEGVADAPAPEVLPGLSEFDFKALLEARFARGGAPEHMHDDRRSHFRTLRDTVLMWQRDEVENPPEPWADFAARVEAARAHLMRDGAETVFAVSSGGAISQMIAATLGAPGQAQIELQLQTRNCAVARFVFSPRRHFLNGFNETPFLASPGDPLLTYS</sequence>
<dbReference type="Proteomes" id="UP000193963">
    <property type="component" value="Unassembled WGS sequence"/>
</dbReference>
<dbReference type="InterPro" id="IPR029033">
    <property type="entry name" value="His_PPase_superfam"/>
</dbReference>
<dbReference type="CDD" id="cd07067">
    <property type="entry name" value="HP_PGM_like"/>
    <property type="match status" value="1"/>
</dbReference>
<dbReference type="SUPFAM" id="SSF53254">
    <property type="entry name" value="Phosphoglycerate mutase-like"/>
    <property type="match status" value="1"/>
</dbReference>
<dbReference type="RefSeq" id="WP_085889072.1">
    <property type="nucleotide sequence ID" value="NZ_FWFN01000006.1"/>
</dbReference>
<dbReference type="Pfam" id="PF00300">
    <property type="entry name" value="His_Phos_1"/>
    <property type="match status" value="1"/>
</dbReference>
<dbReference type="GO" id="GO:0016791">
    <property type="term" value="F:phosphatase activity"/>
    <property type="evidence" value="ECO:0007669"/>
    <property type="project" value="TreeGrafter"/>
</dbReference>
<gene>
    <name evidence="1" type="ORF">PSM7751_03040</name>
</gene>
<organism evidence="1 2">
    <name type="scientific">Pseudooceanicola marinus</name>
    <dbReference type="NCBI Taxonomy" id="396013"/>
    <lineage>
        <taxon>Bacteria</taxon>
        <taxon>Pseudomonadati</taxon>
        <taxon>Pseudomonadota</taxon>
        <taxon>Alphaproteobacteria</taxon>
        <taxon>Rhodobacterales</taxon>
        <taxon>Paracoccaceae</taxon>
        <taxon>Pseudooceanicola</taxon>
    </lineage>
</organism>
<dbReference type="OrthoDB" id="280692at2"/>
<dbReference type="InterPro" id="IPR050275">
    <property type="entry name" value="PGM_Phosphatase"/>
</dbReference>
<reference evidence="1 2" key="1">
    <citation type="submission" date="2017-03" db="EMBL/GenBank/DDBJ databases">
        <authorList>
            <person name="Afonso C.L."/>
            <person name="Miller P.J."/>
            <person name="Scott M.A."/>
            <person name="Spackman E."/>
            <person name="Goraichik I."/>
            <person name="Dimitrov K.M."/>
            <person name="Suarez D.L."/>
            <person name="Swayne D.E."/>
        </authorList>
    </citation>
    <scope>NUCLEOTIDE SEQUENCE [LARGE SCALE GENOMIC DNA]</scope>
    <source>
        <strain evidence="1 2">CECT 7751</strain>
    </source>
</reference>
<keyword evidence="2" id="KW-1185">Reference proteome</keyword>
<dbReference type="AlphaFoldDB" id="A0A1X6ZTZ3"/>
<proteinExistence type="predicted"/>
<evidence type="ECO:0000313" key="2">
    <source>
        <dbReference type="Proteomes" id="UP000193963"/>
    </source>
</evidence>
<name>A0A1X6ZTZ3_9RHOB</name>
<dbReference type="Gene3D" id="3.40.50.1240">
    <property type="entry name" value="Phosphoglycerate mutase-like"/>
    <property type="match status" value="1"/>
</dbReference>
<dbReference type="EMBL" id="FWFN01000006">
    <property type="protein sequence ID" value="SLN60951.1"/>
    <property type="molecule type" value="Genomic_DNA"/>
</dbReference>
<dbReference type="PANTHER" id="PTHR48100:SF1">
    <property type="entry name" value="HISTIDINE PHOSPHATASE FAMILY PROTEIN-RELATED"/>
    <property type="match status" value="1"/>
</dbReference>